<dbReference type="GO" id="GO:0016987">
    <property type="term" value="F:sigma factor activity"/>
    <property type="evidence" value="ECO:0007669"/>
    <property type="project" value="UniProtKB-KW"/>
</dbReference>
<dbReference type="Pfam" id="PF08281">
    <property type="entry name" value="Sigma70_r4_2"/>
    <property type="match status" value="1"/>
</dbReference>
<gene>
    <name evidence="7" type="ORF">ENJ89_03325</name>
</gene>
<accession>A0A7V5PN80</accession>
<dbReference type="InterPro" id="IPR039425">
    <property type="entry name" value="RNA_pol_sigma-70-like"/>
</dbReference>
<dbReference type="Gene3D" id="1.10.10.10">
    <property type="entry name" value="Winged helix-like DNA-binding domain superfamily/Winged helix DNA-binding domain"/>
    <property type="match status" value="1"/>
</dbReference>
<dbReference type="AlphaFoldDB" id="A0A7V5PN80"/>
<dbReference type="Proteomes" id="UP000886124">
    <property type="component" value="Unassembled WGS sequence"/>
</dbReference>
<sequence>MNKTIGKASMISEQEVIAACQSGKKDMYRHLVEKYKERAYYTALLYTKNRDDALDLSQEAFYRAYKALNTFDNSRNFYTWFYQILKNLCINFVTRKKKHSALAEEHETGAVVTSSDQNPEEIFELNERNALLWQALNRLNEKDREILILKEFNNLSYKEIAEALEIPLGSVMSRLYYARKRVLKEWEKLNG</sequence>
<dbReference type="InterPro" id="IPR013324">
    <property type="entry name" value="RNA_pol_sigma_r3/r4-like"/>
</dbReference>
<keyword evidence="2" id="KW-0805">Transcription regulation</keyword>
<reference evidence="7" key="1">
    <citation type="journal article" date="2020" name="mSystems">
        <title>Genome- and Community-Level Interaction Insights into Carbon Utilization and Element Cycling Functions of Hydrothermarchaeota in Hydrothermal Sediment.</title>
        <authorList>
            <person name="Zhou Z."/>
            <person name="Liu Y."/>
            <person name="Xu W."/>
            <person name="Pan J."/>
            <person name="Luo Z.H."/>
            <person name="Li M."/>
        </authorList>
    </citation>
    <scope>NUCLEOTIDE SEQUENCE [LARGE SCALE GENOMIC DNA]</scope>
    <source>
        <strain evidence="7">HyVt-527</strain>
    </source>
</reference>
<feature type="domain" description="RNA polymerase sigma factor 70 region 4 type 2" evidence="6">
    <location>
        <begin position="131"/>
        <end position="181"/>
    </location>
</feature>
<dbReference type="InterPro" id="IPR013249">
    <property type="entry name" value="RNA_pol_sigma70_r4_t2"/>
</dbReference>
<dbReference type="InterPro" id="IPR014284">
    <property type="entry name" value="RNA_pol_sigma-70_dom"/>
</dbReference>
<protein>
    <submittedName>
        <fullName evidence="7">Sigma-70 family RNA polymerase sigma factor</fullName>
    </submittedName>
</protein>
<dbReference type="EMBL" id="DROD01000227">
    <property type="protein sequence ID" value="HHJ52204.1"/>
    <property type="molecule type" value="Genomic_DNA"/>
</dbReference>
<dbReference type="GO" id="GO:0003677">
    <property type="term" value="F:DNA binding"/>
    <property type="evidence" value="ECO:0007669"/>
    <property type="project" value="InterPro"/>
</dbReference>
<dbReference type="InterPro" id="IPR036388">
    <property type="entry name" value="WH-like_DNA-bd_sf"/>
</dbReference>
<feature type="domain" description="RNA polymerase sigma-70 region 2" evidence="5">
    <location>
        <begin position="31"/>
        <end position="98"/>
    </location>
</feature>
<evidence type="ECO:0000259" key="6">
    <source>
        <dbReference type="Pfam" id="PF08281"/>
    </source>
</evidence>
<organism evidence="7">
    <name type="scientific">Caldithrix abyssi</name>
    <dbReference type="NCBI Taxonomy" id="187145"/>
    <lineage>
        <taxon>Bacteria</taxon>
        <taxon>Pseudomonadati</taxon>
        <taxon>Calditrichota</taxon>
        <taxon>Calditrichia</taxon>
        <taxon>Calditrichales</taxon>
        <taxon>Calditrichaceae</taxon>
        <taxon>Caldithrix</taxon>
    </lineage>
</organism>
<name>A0A7V5PN80_CALAY</name>
<evidence type="ECO:0000256" key="2">
    <source>
        <dbReference type="ARBA" id="ARBA00023015"/>
    </source>
</evidence>
<keyword evidence="3" id="KW-0731">Sigma factor</keyword>
<comment type="similarity">
    <text evidence="1">Belongs to the sigma-70 factor family. ECF subfamily.</text>
</comment>
<dbReference type="PANTHER" id="PTHR43133:SF51">
    <property type="entry name" value="RNA POLYMERASE SIGMA FACTOR"/>
    <property type="match status" value="1"/>
</dbReference>
<evidence type="ECO:0000256" key="1">
    <source>
        <dbReference type="ARBA" id="ARBA00010641"/>
    </source>
</evidence>
<comment type="caution">
    <text evidence="7">The sequence shown here is derived from an EMBL/GenBank/DDBJ whole genome shotgun (WGS) entry which is preliminary data.</text>
</comment>
<dbReference type="NCBIfam" id="TIGR02937">
    <property type="entry name" value="sigma70-ECF"/>
    <property type="match status" value="1"/>
</dbReference>
<evidence type="ECO:0000256" key="3">
    <source>
        <dbReference type="ARBA" id="ARBA00023082"/>
    </source>
</evidence>
<evidence type="ECO:0000259" key="5">
    <source>
        <dbReference type="Pfam" id="PF04542"/>
    </source>
</evidence>
<evidence type="ECO:0000256" key="4">
    <source>
        <dbReference type="ARBA" id="ARBA00023163"/>
    </source>
</evidence>
<dbReference type="InterPro" id="IPR013325">
    <property type="entry name" value="RNA_pol_sigma_r2"/>
</dbReference>
<evidence type="ECO:0000313" key="7">
    <source>
        <dbReference type="EMBL" id="HHJ52204.1"/>
    </source>
</evidence>
<dbReference type="SUPFAM" id="SSF88659">
    <property type="entry name" value="Sigma3 and sigma4 domains of RNA polymerase sigma factors"/>
    <property type="match status" value="1"/>
</dbReference>
<dbReference type="CDD" id="cd06171">
    <property type="entry name" value="Sigma70_r4"/>
    <property type="match status" value="1"/>
</dbReference>
<dbReference type="InterPro" id="IPR007627">
    <property type="entry name" value="RNA_pol_sigma70_r2"/>
</dbReference>
<proteinExistence type="inferred from homology"/>
<dbReference type="GO" id="GO:0006352">
    <property type="term" value="P:DNA-templated transcription initiation"/>
    <property type="evidence" value="ECO:0007669"/>
    <property type="project" value="InterPro"/>
</dbReference>
<dbReference type="SUPFAM" id="SSF88946">
    <property type="entry name" value="Sigma2 domain of RNA polymerase sigma factors"/>
    <property type="match status" value="1"/>
</dbReference>
<dbReference type="Gene3D" id="1.10.1740.10">
    <property type="match status" value="1"/>
</dbReference>
<keyword evidence="4" id="KW-0804">Transcription</keyword>
<dbReference type="PANTHER" id="PTHR43133">
    <property type="entry name" value="RNA POLYMERASE ECF-TYPE SIGMA FACTO"/>
    <property type="match status" value="1"/>
</dbReference>
<dbReference type="Pfam" id="PF04542">
    <property type="entry name" value="Sigma70_r2"/>
    <property type="match status" value="1"/>
</dbReference>